<dbReference type="GO" id="GO:0003700">
    <property type="term" value="F:DNA-binding transcription factor activity"/>
    <property type="evidence" value="ECO:0007669"/>
    <property type="project" value="InterPro"/>
</dbReference>
<dbReference type="InterPro" id="IPR018060">
    <property type="entry name" value="HTH_AraC"/>
</dbReference>
<dbReference type="InterPro" id="IPR037923">
    <property type="entry name" value="HTH-like"/>
</dbReference>
<evidence type="ECO:0000256" key="3">
    <source>
        <dbReference type="ARBA" id="ARBA00023159"/>
    </source>
</evidence>
<dbReference type="InterPro" id="IPR050204">
    <property type="entry name" value="AraC_XylS_family_regulators"/>
</dbReference>
<evidence type="ECO:0000259" key="6">
    <source>
        <dbReference type="PROSITE" id="PS01124"/>
    </source>
</evidence>
<evidence type="ECO:0000256" key="1">
    <source>
        <dbReference type="ARBA" id="ARBA00023015"/>
    </source>
</evidence>
<dbReference type="PANTHER" id="PTHR46796:SF2">
    <property type="entry name" value="TRANSCRIPTIONAL REGULATORY PROTEIN"/>
    <property type="match status" value="1"/>
</dbReference>
<organism evidence="7 8">
    <name type="scientific">Sphaerisporangium krabiense</name>
    <dbReference type="NCBI Taxonomy" id="763782"/>
    <lineage>
        <taxon>Bacteria</taxon>
        <taxon>Bacillati</taxon>
        <taxon>Actinomycetota</taxon>
        <taxon>Actinomycetes</taxon>
        <taxon>Streptosporangiales</taxon>
        <taxon>Streptosporangiaceae</taxon>
        <taxon>Sphaerisporangium</taxon>
    </lineage>
</organism>
<gene>
    <name evidence="7" type="ORF">BJ981_003394</name>
</gene>
<keyword evidence="2 7" id="KW-0238">DNA-binding</keyword>
<dbReference type="PANTHER" id="PTHR46796">
    <property type="entry name" value="HTH-TYPE TRANSCRIPTIONAL ACTIVATOR RHAS-RELATED"/>
    <property type="match status" value="1"/>
</dbReference>
<evidence type="ECO:0000313" key="8">
    <source>
        <dbReference type="Proteomes" id="UP000588112"/>
    </source>
</evidence>
<keyword evidence="8" id="KW-1185">Reference proteome</keyword>
<comment type="caution">
    <text evidence="7">The sequence shown here is derived from an EMBL/GenBank/DDBJ whole genome shotgun (WGS) entry which is preliminary data.</text>
</comment>
<dbReference type="GO" id="GO:0043565">
    <property type="term" value="F:sequence-specific DNA binding"/>
    <property type="evidence" value="ECO:0007669"/>
    <property type="project" value="InterPro"/>
</dbReference>
<dbReference type="SUPFAM" id="SSF51215">
    <property type="entry name" value="Regulatory protein AraC"/>
    <property type="match status" value="1"/>
</dbReference>
<dbReference type="SUPFAM" id="SSF46689">
    <property type="entry name" value="Homeodomain-like"/>
    <property type="match status" value="2"/>
</dbReference>
<dbReference type="InterPro" id="IPR009057">
    <property type="entry name" value="Homeodomain-like_sf"/>
</dbReference>
<evidence type="ECO:0000313" key="7">
    <source>
        <dbReference type="EMBL" id="MBB5627695.1"/>
    </source>
</evidence>
<evidence type="ECO:0000256" key="2">
    <source>
        <dbReference type="ARBA" id="ARBA00023125"/>
    </source>
</evidence>
<accession>A0A7W8Z5G5</accession>
<keyword evidence="4" id="KW-0804">Transcription</keyword>
<feature type="compositionally biased region" description="Basic and acidic residues" evidence="5">
    <location>
        <begin position="9"/>
        <end position="28"/>
    </location>
</feature>
<dbReference type="SMART" id="SM00342">
    <property type="entry name" value="HTH_ARAC"/>
    <property type="match status" value="1"/>
</dbReference>
<sequence length="229" mass="25003">MPGGGVYECGRHGDGVQSDDPHDGHATDEAGFTYRMVHIGPELVANVLGEAAGRRVGLPLFTEPVMAVPGMARRLRLLHQALVGGDVSALRRDELLDGVVAGMARRARVQRCRVEDGFRGEADAGAARVVRELVHYSQEQDVSAGDLAAAVGRSRFAVYRSFRAAYGMAPSDYQRQVRLREARRLLVQGRPLAEVAVETGFTDQSHLTRWFTRYFGVTPGVYRRAAASP</sequence>
<dbReference type="InterPro" id="IPR018062">
    <property type="entry name" value="HTH_AraC-typ_CS"/>
</dbReference>
<dbReference type="Proteomes" id="UP000588112">
    <property type="component" value="Unassembled WGS sequence"/>
</dbReference>
<feature type="domain" description="HTH araC/xylS-type" evidence="6">
    <location>
        <begin position="128"/>
        <end position="225"/>
    </location>
</feature>
<evidence type="ECO:0000256" key="5">
    <source>
        <dbReference type="SAM" id="MobiDB-lite"/>
    </source>
</evidence>
<name>A0A7W8Z5G5_9ACTN</name>
<reference evidence="7 8" key="1">
    <citation type="submission" date="2020-08" db="EMBL/GenBank/DDBJ databases">
        <title>Sequencing the genomes of 1000 actinobacteria strains.</title>
        <authorList>
            <person name="Klenk H.-P."/>
        </authorList>
    </citation>
    <scope>NUCLEOTIDE SEQUENCE [LARGE SCALE GENOMIC DNA]</scope>
    <source>
        <strain evidence="7 8">DSM 45790</strain>
    </source>
</reference>
<dbReference type="Pfam" id="PF12833">
    <property type="entry name" value="HTH_18"/>
    <property type="match status" value="1"/>
</dbReference>
<evidence type="ECO:0000256" key="4">
    <source>
        <dbReference type="ARBA" id="ARBA00023163"/>
    </source>
</evidence>
<protein>
    <submittedName>
        <fullName evidence="7">AraC-like DNA-binding protein</fullName>
    </submittedName>
</protein>
<dbReference type="AlphaFoldDB" id="A0A7W8Z5G5"/>
<feature type="region of interest" description="Disordered" evidence="5">
    <location>
        <begin position="1"/>
        <end position="28"/>
    </location>
</feature>
<dbReference type="Pfam" id="PF02311">
    <property type="entry name" value="AraC_binding"/>
    <property type="match status" value="1"/>
</dbReference>
<dbReference type="Gene3D" id="1.10.10.60">
    <property type="entry name" value="Homeodomain-like"/>
    <property type="match status" value="2"/>
</dbReference>
<keyword evidence="1" id="KW-0805">Transcription regulation</keyword>
<dbReference type="PROSITE" id="PS01124">
    <property type="entry name" value="HTH_ARAC_FAMILY_2"/>
    <property type="match status" value="1"/>
</dbReference>
<keyword evidence="3" id="KW-0010">Activator</keyword>
<proteinExistence type="predicted"/>
<dbReference type="PROSITE" id="PS00041">
    <property type="entry name" value="HTH_ARAC_FAMILY_1"/>
    <property type="match status" value="1"/>
</dbReference>
<dbReference type="InterPro" id="IPR003313">
    <property type="entry name" value="AraC-bd"/>
</dbReference>
<dbReference type="EMBL" id="JACHBR010000001">
    <property type="protein sequence ID" value="MBB5627695.1"/>
    <property type="molecule type" value="Genomic_DNA"/>
</dbReference>